<dbReference type="InterPro" id="IPR045755">
    <property type="entry name" value="FtsL-like"/>
</dbReference>
<keyword evidence="3" id="KW-0472">Membrane</keyword>
<evidence type="ECO:0000256" key="3">
    <source>
        <dbReference type="SAM" id="Phobius"/>
    </source>
</evidence>
<sequence length="249" mass="27093">MAVNTLRPPAGAARQNTPREVAPPEPQPQATEPQAAPEPEKPRKPRKQSSWSIFSLMESVMRMDGLFRDGVPVRFLPHILFVMLLILLYIGNTHYAARMNRSIQKLKTETEDLRADYTTLKSDYMEASKQSEVARKVAAYGLMESSSPPFRITIPAGELDEEELARMPLQTSDSLAVARVASADSATAVFMRTDSLAKVQERKEANAARAAKSGSKSGVAAKKTSTSTAKPAAKKGAKNSSATSTKRSN</sequence>
<organism evidence="4 5">
    <name type="scientific">Hymenobacter koreensis</name>
    <dbReference type="NCBI Taxonomy" id="1084523"/>
    <lineage>
        <taxon>Bacteria</taxon>
        <taxon>Pseudomonadati</taxon>
        <taxon>Bacteroidota</taxon>
        <taxon>Cytophagia</taxon>
        <taxon>Cytophagales</taxon>
        <taxon>Hymenobacteraceae</taxon>
        <taxon>Hymenobacter</taxon>
    </lineage>
</organism>
<proteinExistence type="predicted"/>
<gene>
    <name evidence="4" type="ORF">GCM10023186_21730</name>
</gene>
<protein>
    <recommendedName>
        <fullName evidence="6">Septum formation initiator</fullName>
    </recommendedName>
</protein>
<feature type="region of interest" description="Disordered" evidence="2">
    <location>
        <begin position="1"/>
        <end position="49"/>
    </location>
</feature>
<name>A0ABP8IZC5_9BACT</name>
<dbReference type="RefSeq" id="WP_345224082.1">
    <property type="nucleotide sequence ID" value="NZ_BAABHA010000004.1"/>
</dbReference>
<dbReference type="Pfam" id="PF19579">
    <property type="entry name" value="FtsL_2"/>
    <property type="match status" value="1"/>
</dbReference>
<evidence type="ECO:0000313" key="5">
    <source>
        <dbReference type="Proteomes" id="UP001500454"/>
    </source>
</evidence>
<feature type="compositionally biased region" description="Low complexity" evidence="2">
    <location>
        <begin position="207"/>
        <end position="231"/>
    </location>
</feature>
<dbReference type="EMBL" id="BAABHA010000004">
    <property type="protein sequence ID" value="GAA4381881.1"/>
    <property type="molecule type" value="Genomic_DNA"/>
</dbReference>
<feature type="region of interest" description="Disordered" evidence="2">
    <location>
        <begin position="201"/>
        <end position="249"/>
    </location>
</feature>
<keyword evidence="3" id="KW-0812">Transmembrane</keyword>
<feature type="transmembrane region" description="Helical" evidence="3">
    <location>
        <begin position="75"/>
        <end position="97"/>
    </location>
</feature>
<feature type="compositionally biased region" description="Low complexity" evidence="2">
    <location>
        <begin position="238"/>
        <end position="249"/>
    </location>
</feature>
<evidence type="ECO:0008006" key="6">
    <source>
        <dbReference type="Google" id="ProtNLM"/>
    </source>
</evidence>
<evidence type="ECO:0000256" key="2">
    <source>
        <dbReference type="SAM" id="MobiDB-lite"/>
    </source>
</evidence>
<feature type="compositionally biased region" description="Low complexity" evidence="2">
    <location>
        <begin position="28"/>
        <end position="37"/>
    </location>
</feature>
<evidence type="ECO:0000256" key="1">
    <source>
        <dbReference type="SAM" id="Coils"/>
    </source>
</evidence>
<evidence type="ECO:0000313" key="4">
    <source>
        <dbReference type="EMBL" id="GAA4381881.1"/>
    </source>
</evidence>
<keyword evidence="3" id="KW-1133">Transmembrane helix</keyword>
<feature type="coiled-coil region" evidence="1">
    <location>
        <begin position="96"/>
        <end position="123"/>
    </location>
</feature>
<keyword evidence="5" id="KW-1185">Reference proteome</keyword>
<keyword evidence="1" id="KW-0175">Coiled coil</keyword>
<reference evidence="5" key="1">
    <citation type="journal article" date="2019" name="Int. J. Syst. Evol. Microbiol.">
        <title>The Global Catalogue of Microorganisms (GCM) 10K type strain sequencing project: providing services to taxonomists for standard genome sequencing and annotation.</title>
        <authorList>
            <consortium name="The Broad Institute Genomics Platform"/>
            <consortium name="The Broad Institute Genome Sequencing Center for Infectious Disease"/>
            <person name="Wu L."/>
            <person name="Ma J."/>
        </authorList>
    </citation>
    <scope>NUCLEOTIDE SEQUENCE [LARGE SCALE GENOMIC DNA]</scope>
    <source>
        <strain evidence="5">JCM 17924</strain>
    </source>
</reference>
<comment type="caution">
    <text evidence="4">The sequence shown here is derived from an EMBL/GenBank/DDBJ whole genome shotgun (WGS) entry which is preliminary data.</text>
</comment>
<accession>A0ABP8IZC5</accession>
<dbReference type="Proteomes" id="UP001500454">
    <property type="component" value="Unassembled WGS sequence"/>
</dbReference>